<evidence type="ECO:0000256" key="4">
    <source>
        <dbReference type="ARBA" id="ARBA00023002"/>
    </source>
</evidence>
<evidence type="ECO:0000256" key="1">
    <source>
        <dbReference type="ARBA" id="ARBA00022516"/>
    </source>
</evidence>
<evidence type="ECO:0000256" key="2">
    <source>
        <dbReference type="ARBA" id="ARBA00022630"/>
    </source>
</evidence>
<keyword evidence="4" id="KW-0560">Oxidoreductase</keyword>
<keyword evidence="7" id="KW-1208">Phospholipid metabolism</keyword>
<dbReference type="Pfam" id="PF22578">
    <property type="entry name" value="GGR_cat"/>
    <property type="match status" value="1"/>
</dbReference>
<reference evidence="9" key="1">
    <citation type="journal article" date="2014" name="Genome Biol. Evol.">
        <title>Pangenome evidence for extensive interdomain horizontal transfer affecting lineage core and shell genes in uncultured planktonic thaumarchaeota and euryarchaeota.</title>
        <authorList>
            <person name="Deschamps P."/>
            <person name="Zivanovic Y."/>
            <person name="Moreira D."/>
            <person name="Rodriguez-Valera F."/>
            <person name="Lopez-Garcia P."/>
        </authorList>
    </citation>
    <scope>NUCLEOTIDE SEQUENCE</scope>
</reference>
<dbReference type="InterPro" id="IPR054715">
    <property type="entry name" value="GGR_cat"/>
</dbReference>
<dbReference type="FunFam" id="3.50.50.60:FF:000546">
    <property type="entry name" value="Geranylgeranyl hydrogenase, putative"/>
    <property type="match status" value="1"/>
</dbReference>
<dbReference type="SUPFAM" id="SSF51905">
    <property type="entry name" value="FAD/NAD(P)-binding domain"/>
    <property type="match status" value="1"/>
</dbReference>
<accession>A0A075GC67</accession>
<keyword evidence="6" id="KW-0594">Phospholipid biosynthesis</keyword>
<evidence type="ECO:0000259" key="8">
    <source>
        <dbReference type="Pfam" id="PF22578"/>
    </source>
</evidence>
<evidence type="ECO:0000256" key="3">
    <source>
        <dbReference type="ARBA" id="ARBA00022827"/>
    </source>
</evidence>
<protein>
    <submittedName>
        <fullName evidence="9">Geranylgeranyl reductase</fullName>
    </submittedName>
</protein>
<evidence type="ECO:0000313" key="9">
    <source>
        <dbReference type="EMBL" id="AIE99616.1"/>
    </source>
</evidence>
<feature type="domain" description="Digeranylgeranylglycerophospholipid reductase catalytic" evidence="8">
    <location>
        <begin position="211"/>
        <end position="256"/>
    </location>
</feature>
<dbReference type="GO" id="GO:0016491">
    <property type="term" value="F:oxidoreductase activity"/>
    <property type="evidence" value="ECO:0007669"/>
    <property type="project" value="UniProtKB-KW"/>
</dbReference>
<keyword evidence="1" id="KW-0444">Lipid biosynthesis</keyword>
<dbReference type="EMBL" id="KF900567">
    <property type="protein sequence ID" value="AIE99616.1"/>
    <property type="molecule type" value="Genomic_DNA"/>
</dbReference>
<sequence>MDTDYDVIVAGGGLTGTVAAQSISHYSNQNLSILSIDRNPEMFPGRKSNPGWTCGDACSKEAVDFMTERIKIPWTSPEIEHDVKGVMAFSPDKETAIPFDGDGYMLNRQKLPEIQNARTKKMGVNFDFEINLTGLIYDGQQVIGVQGVNNKTKQPYKKTAKVVVDATGVTSMLRNQLQNSTKIERKIDRRDLESTGRHIMYFENGEKDLTEFDPDYCIIHLDQDIAPGGYGWVFPKGDNKVNIGLGVEKSILDQRNKRLGKNDNVASLMEEYLQRNKAIKNPKLSQDPEDIHNNTGVFQVSVRRQNDCMVSGGYILVGDSAWMPKPIDAGGIGPALIAGTILGKNVVDAIEANDVTEKGLWQYHLDFIEEYGYKTAGLELFRRLVQTLTNEQISYGMKHFLGNVDVEAISKGEHPDFSGLTKLGMIIRGAMNKTVASGLKYTSEQNKWLVEHYRNYPKEPSGFEEWKKSLLKTLDESFAKIATFSKN</sequence>
<organism evidence="9">
    <name type="scientific">uncultured marine thaumarchaeote KM3_115_A11</name>
    <dbReference type="NCBI Taxonomy" id="1455988"/>
    <lineage>
        <taxon>Archaea</taxon>
        <taxon>Nitrososphaerota</taxon>
        <taxon>environmental samples</taxon>
    </lineage>
</organism>
<evidence type="ECO:0000256" key="6">
    <source>
        <dbReference type="ARBA" id="ARBA00023209"/>
    </source>
</evidence>
<proteinExistence type="predicted"/>
<evidence type="ECO:0000256" key="7">
    <source>
        <dbReference type="ARBA" id="ARBA00023264"/>
    </source>
</evidence>
<dbReference type="InterPro" id="IPR036188">
    <property type="entry name" value="FAD/NAD-bd_sf"/>
</dbReference>
<dbReference type="PRINTS" id="PR00420">
    <property type="entry name" value="RNGMNOXGNASE"/>
</dbReference>
<keyword evidence="5" id="KW-0443">Lipid metabolism</keyword>
<evidence type="ECO:0000256" key="5">
    <source>
        <dbReference type="ARBA" id="ARBA00023098"/>
    </source>
</evidence>
<dbReference type="Gene3D" id="3.50.50.60">
    <property type="entry name" value="FAD/NAD(P)-binding domain"/>
    <property type="match status" value="1"/>
</dbReference>
<keyword evidence="2" id="KW-0285">Flavoprotein</keyword>
<dbReference type="PANTHER" id="PTHR42685">
    <property type="entry name" value="GERANYLGERANYL DIPHOSPHATE REDUCTASE"/>
    <property type="match status" value="1"/>
</dbReference>
<dbReference type="AlphaFoldDB" id="A0A075GC67"/>
<dbReference type="InterPro" id="IPR050407">
    <property type="entry name" value="Geranylgeranyl_reductase"/>
</dbReference>
<dbReference type="GO" id="GO:0008654">
    <property type="term" value="P:phospholipid biosynthetic process"/>
    <property type="evidence" value="ECO:0007669"/>
    <property type="project" value="UniProtKB-KW"/>
</dbReference>
<name>A0A075GC67_9ARCH</name>
<dbReference type="PANTHER" id="PTHR42685:SF18">
    <property type="entry name" value="DIGERANYLGERANYLGLYCEROPHOSPHOLIPID REDUCTASE"/>
    <property type="match status" value="1"/>
</dbReference>
<keyword evidence="3" id="KW-0274">FAD</keyword>